<feature type="domain" description="HTH tetR-type" evidence="3">
    <location>
        <begin position="3"/>
        <end position="63"/>
    </location>
</feature>
<dbReference type="InterPro" id="IPR001647">
    <property type="entry name" value="HTH_TetR"/>
</dbReference>
<accession>A0A2A5S131</accession>
<feature type="DNA-binding region" description="H-T-H motif" evidence="2">
    <location>
        <begin position="26"/>
        <end position="45"/>
    </location>
</feature>
<gene>
    <name evidence="4" type="ORF">RU87_GL001290</name>
</gene>
<dbReference type="InterPro" id="IPR050624">
    <property type="entry name" value="HTH-type_Tx_Regulator"/>
</dbReference>
<keyword evidence="1 2" id="KW-0238">DNA-binding</keyword>
<dbReference type="GO" id="GO:0003677">
    <property type="term" value="F:DNA binding"/>
    <property type="evidence" value="ECO:0007669"/>
    <property type="project" value="UniProtKB-UniRule"/>
</dbReference>
<dbReference type="InterPro" id="IPR023772">
    <property type="entry name" value="DNA-bd_HTH_TetR-type_CS"/>
</dbReference>
<proteinExistence type="predicted"/>
<evidence type="ECO:0000256" key="1">
    <source>
        <dbReference type="ARBA" id="ARBA00023125"/>
    </source>
</evidence>
<dbReference type="InterPro" id="IPR009057">
    <property type="entry name" value="Homeodomain-like_sf"/>
</dbReference>
<dbReference type="RefSeq" id="WP_068161172.1">
    <property type="nucleotide sequence ID" value="NZ_JXJX01000005.1"/>
</dbReference>
<organism evidence="4 5">
    <name type="scientific">Pseudolactococcus plantarum</name>
    <dbReference type="NCBI Taxonomy" id="1365"/>
    <lineage>
        <taxon>Bacteria</taxon>
        <taxon>Bacillati</taxon>
        <taxon>Bacillota</taxon>
        <taxon>Bacilli</taxon>
        <taxon>Lactobacillales</taxon>
        <taxon>Streptococcaceae</taxon>
        <taxon>Pseudolactococcus</taxon>
    </lineage>
</organism>
<dbReference type="Pfam" id="PF00440">
    <property type="entry name" value="TetR_N"/>
    <property type="match status" value="1"/>
</dbReference>
<dbReference type="Gene3D" id="1.10.357.10">
    <property type="entry name" value="Tetracycline Repressor, domain 2"/>
    <property type="match status" value="1"/>
</dbReference>
<dbReference type="EMBL" id="JXJX01000005">
    <property type="protein sequence ID" value="PCS07237.1"/>
    <property type="molecule type" value="Genomic_DNA"/>
</dbReference>
<dbReference type="PROSITE" id="PS01081">
    <property type="entry name" value="HTH_TETR_1"/>
    <property type="match status" value="1"/>
</dbReference>
<sequence>MKKDNRNKLIEATDKLLVTRSLSSITTKDITKESGVSVGVFYNYFESKEDIFKILVSRFFEYSLEQMECLKKNITGNNIRSEIKFKEFLISGIDKNWENQFLNSDILLLSRKDSEFKLQMYDINLKLENIIREVLVLIQPNSEINFDVEAKIVLNIIQNAYPVFSDFDSEVQKEEYIEKIVRIVYSICFSTISKE</sequence>
<evidence type="ECO:0000256" key="2">
    <source>
        <dbReference type="PROSITE-ProRule" id="PRU00335"/>
    </source>
</evidence>
<dbReference type="Proteomes" id="UP000242246">
    <property type="component" value="Unassembled WGS sequence"/>
</dbReference>
<dbReference type="AlphaFoldDB" id="A0A2A5S131"/>
<comment type="caution">
    <text evidence="4">The sequence shown here is derived from an EMBL/GenBank/DDBJ whole genome shotgun (WGS) entry which is preliminary data.</text>
</comment>
<dbReference type="PROSITE" id="PS50977">
    <property type="entry name" value="HTH_TETR_2"/>
    <property type="match status" value="1"/>
</dbReference>
<name>A0A2A5S131_9LACT</name>
<dbReference type="PRINTS" id="PR00455">
    <property type="entry name" value="HTHTETR"/>
</dbReference>
<protein>
    <submittedName>
        <fullName evidence="4">TetR family transcriptional regulator</fullName>
    </submittedName>
</protein>
<dbReference type="SUPFAM" id="SSF46689">
    <property type="entry name" value="Homeodomain-like"/>
    <property type="match status" value="1"/>
</dbReference>
<dbReference type="OrthoDB" id="9812993at2"/>
<dbReference type="PANTHER" id="PTHR43479:SF11">
    <property type="entry name" value="ACREF_ENVCD OPERON REPRESSOR-RELATED"/>
    <property type="match status" value="1"/>
</dbReference>
<reference evidence="4 5" key="1">
    <citation type="submission" date="2014-12" db="EMBL/GenBank/DDBJ databases">
        <title>Draft genome sequences of 10 type strains of Lactococcus.</title>
        <authorList>
            <person name="Sun Z."/>
            <person name="Zhong Z."/>
            <person name="Liu W."/>
            <person name="Zhang W."/>
            <person name="Zhang H."/>
        </authorList>
    </citation>
    <scope>NUCLEOTIDE SEQUENCE [LARGE SCALE GENOMIC DNA]</scope>
    <source>
        <strain evidence="4 5">DSM 20686</strain>
    </source>
</reference>
<evidence type="ECO:0000259" key="3">
    <source>
        <dbReference type="PROSITE" id="PS50977"/>
    </source>
</evidence>
<evidence type="ECO:0000313" key="5">
    <source>
        <dbReference type="Proteomes" id="UP000242246"/>
    </source>
</evidence>
<dbReference type="PANTHER" id="PTHR43479">
    <property type="entry name" value="ACREF/ENVCD OPERON REPRESSOR-RELATED"/>
    <property type="match status" value="1"/>
</dbReference>
<keyword evidence="5" id="KW-1185">Reference proteome</keyword>
<evidence type="ECO:0000313" key="4">
    <source>
        <dbReference type="EMBL" id="PCS07237.1"/>
    </source>
</evidence>